<evidence type="ECO:0000313" key="1">
    <source>
        <dbReference type="EMBL" id="ODA34983.1"/>
    </source>
</evidence>
<comment type="caution">
    <text evidence="1">The sequence shown here is derived from an EMBL/GenBank/DDBJ whole genome shotgun (WGS) entry which is preliminary data.</text>
</comment>
<gene>
    <name evidence="1" type="ORF">A6X21_04925</name>
</gene>
<dbReference type="AlphaFoldDB" id="A0A1C3EP13"/>
<dbReference type="RefSeq" id="WP_068846563.1">
    <property type="nucleotide sequence ID" value="NZ_LYDR01000039.1"/>
</dbReference>
<dbReference type="OrthoDB" id="268932at2"/>
<dbReference type="Proteomes" id="UP000094828">
    <property type="component" value="Unassembled WGS sequence"/>
</dbReference>
<reference evidence="1 2" key="1">
    <citation type="submission" date="2016-05" db="EMBL/GenBank/DDBJ databases">
        <title>Genomic and physiological characterization of Planctopirus sp. isolated from fresh water lake.</title>
        <authorList>
            <person name="Subhash Y."/>
            <person name="Ramana C."/>
        </authorList>
    </citation>
    <scope>NUCLEOTIDE SEQUENCE [LARGE SCALE GENOMIC DNA]</scope>
    <source>
        <strain evidence="1 2">JC280</strain>
    </source>
</reference>
<evidence type="ECO:0000313" key="2">
    <source>
        <dbReference type="Proteomes" id="UP000094828"/>
    </source>
</evidence>
<dbReference type="EMBL" id="LYDR01000039">
    <property type="protein sequence ID" value="ODA34983.1"/>
    <property type="molecule type" value="Genomic_DNA"/>
</dbReference>
<dbReference type="STRING" id="1841610.A6X21_04925"/>
<keyword evidence="2" id="KW-1185">Reference proteome</keyword>
<proteinExistence type="predicted"/>
<accession>A0A1C3EP13</accession>
<name>A0A1C3EP13_9PLAN</name>
<sequence>MSDQAKKDQLRLGFLTAVEDPERGYVGGLLVTNRYGRPLEFQCTTPVKPNRTQQILYGPTLRPYLLSELIGKTLIEKVGVKPHLVLTEDESLCELREHVDIPVGCFSDESNATLRIGNRHLEFHSSHASEMDHVRDQCKDVPTSADLKEPFDRIREALQETMKAALNRS</sequence>
<organism evidence="1 2">
    <name type="scientific">Planctopirus hydrillae</name>
    <dbReference type="NCBI Taxonomy" id="1841610"/>
    <lineage>
        <taxon>Bacteria</taxon>
        <taxon>Pseudomonadati</taxon>
        <taxon>Planctomycetota</taxon>
        <taxon>Planctomycetia</taxon>
        <taxon>Planctomycetales</taxon>
        <taxon>Planctomycetaceae</taxon>
        <taxon>Planctopirus</taxon>
    </lineage>
</organism>
<protein>
    <submittedName>
        <fullName evidence="1">Uncharacterized protein</fullName>
    </submittedName>
</protein>